<reference evidence="1" key="1">
    <citation type="submission" date="2018-02" db="EMBL/GenBank/DDBJ databases">
        <title>Rhizophora mucronata_Transcriptome.</title>
        <authorList>
            <person name="Meera S.P."/>
            <person name="Sreeshan A."/>
            <person name="Augustine A."/>
        </authorList>
    </citation>
    <scope>NUCLEOTIDE SEQUENCE</scope>
    <source>
        <tissue evidence="1">Leaf</tissue>
    </source>
</reference>
<dbReference type="AlphaFoldDB" id="A0A2P2NHQ8"/>
<protein>
    <submittedName>
        <fullName evidence="1">Uncharacterized protein</fullName>
    </submittedName>
</protein>
<accession>A0A2P2NHQ8</accession>
<name>A0A2P2NHQ8_RHIMU</name>
<evidence type="ECO:0000313" key="1">
    <source>
        <dbReference type="EMBL" id="MBX41930.1"/>
    </source>
</evidence>
<organism evidence="1">
    <name type="scientific">Rhizophora mucronata</name>
    <name type="common">Asiatic mangrove</name>
    <dbReference type="NCBI Taxonomy" id="61149"/>
    <lineage>
        <taxon>Eukaryota</taxon>
        <taxon>Viridiplantae</taxon>
        <taxon>Streptophyta</taxon>
        <taxon>Embryophyta</taxon>
        <taxon>Tracheophyta</taxon>
        <taxon>Spermatophyta</taxon>
        <taxon>Magnoliopsida</taxon>
        <taxon>eudicotyledons</taxon>
        <taxon>Gunneridae</taxon>
        <taxon>Pentapetalae</taxon>
        <taxon>rosids</taxon>
        <taxon>fabids</taxon>
        <taxon>Malpighiales</taxon>
        <taxon>Rhizophoraceae</taxon>
        <taxon>Rhizophora</taxon>
    </lineage>
</organism>
<proteinExistence type="predicted"/>
<sequence>MQVEWLNKDVSPIAPDPTILSIRFGSIMQSTLQENKIQEGGS</sequence>
<dbReference type="EMBL" id="GGEC01061446">
    <property type="protein sequence ID" value="MBX41930.1"/>
    <property type="molecule type" value="Transcribed_RNA"/>
</dbReference>